<dbReference type="EMBL" id="JBHSWU010000030">
    <property type="protein sequence ID" value="MFC6723625.1"/>
    <property type="molecule type" value="Genomic_DNA"/>
</dbReference>
<comment type="caution">
    <text evidence="1">The sequence shown here is derived from an EMBL/GenBank/DDBJ whole genome shotgun (WGS) entry which is preliminary data.</text>
</comment>
<proteinExistence type="predicted"/>
<accession>A0ABD5RWC9</accession>
<name>A0ABD5RWC9_9EURY</name>
<evidence type="ECO:0000313" key="2">
    <source>
        <dbReference type="Proteomes" id="UP001596328"/>
    </source>
</evidence>
<sequence>MSSSASGNTTLAVREEIADRLWERKRSRTESYNDVLERLLNTTDE</sequence>
<dbReference type="AlphaFoldDB" id="A0ABD5RWC9"/>
<evidence type="ECO:0000313" key="1">
    <source>
        <dbReference type="EMBL" id="MFC6723625.1"/>
    </source>
</evidence>
<gene>
    <name evidence="1" type="ORF">ACFQE1_04325</name>
</gene>
<organism evidence="1 2">
    <name type="scientific">Halobium palmae</name>
    <dbReference type="NCBI Taxonomy" id="1776492"/>
    <lineage>
        <taxon>Archaea</taxon>
        <taxon>Methanobacteriati</taxon>
        <taxon>Methanobacteriota</taxon>
        <taxon>Stenosarchaea group</taxon>
        <taxon>Halobacteria</taxon>
        <taxon>Halobacteriales</taxon>
        <taxon>Haloferacaceae</taxon>
        <taxon>Halobium</taxon>
    </lineage>
</organism>
<reference evidence="1 2" key="1">
    <citation type="journal article" date="2019" name="Int. J. Syst. Evol. Microbiol.">
        <title>The Global Catalogue of Microorganisms (GCM) 10K type strain sequencing project: providing services to taxonomists for standard genome sequencing and annotation.</title>
        <authorList>
            <consortium name="The Broad Institute Genomics Platform"/>
            <consortium name="The Broad Institute Genome Sequencing Center for Infectious Disease"/>
            <person name="Wu L."/>
            <person name="Ma J."/>
        </authorList>
    </citation>
    <scope>NUCLEOTIDE SEQUENCE [LARGE SCALE GENOMIC DNA]</scope>
    <source>
        <strain evidence="1 2">NBRC 111368</strain>
    </source>
</reference>
<protein>
    <submittedName>
        <fullName evidence="1">Uncharacterized protein</fullName>
    </submittedName>
</protein>
<dbReference type="Proteomes" id="UP001596328">
    <property type="component" value="Unassembled WGS sequence"/>
</dbReference>
<keyword evidence="2" id="KW-1185">Reference proteome</keyword>